<dbReference type="InterPro" id="IPR052747">
    <property type="entry name" value="TA_system_RelE_toxin"/>
</dbReference>
<dbReference type="Gene3D" id="3.30.2310.20">
    <property type="entry name" value="RelE-like"/>
    <property type="match status" value="1"/>
</dbReference>
<sequence length="89" mass="10816">MNLSGNWQVRIREIVYKQLARFPVKDRERLLRAIDGLSANPFIGDIQKMGGEENVWRRRIGSYRIRYEIYVQERVIYVFFVERRTSKTY</sequence>
<dbReference type="InterPro" id="IPR007712">
    <property type="entry name" value="RelE/ParE_toxin"/>
</dbReference>
<dbReference type="PANTHER" id="PTHR38813">
    <property type="match status" value="1"/>
</dbReference>
<keyword evidence="1" id="KW-1277">Toxin-antitoxin system</keyword>
<evidence type="ECO:0000256" key="1">
    <source>
        <dbReference type="ARBA" id="ARBA00022649"/>
    </source>
</evidence>
<evidence type="ECO:0008006" key="4">
    <source>
        <dbReference type="Google" id="ProtNLM"/>
    </source>
</evidence>
<dbReference type="STRING" id="1798404.A3B92_00710"/>
<evidence type="ECO:0000313" key="3">
    <source>
        <dbReference type="Proteomes" id="UP000177960"/>
    </source>
</evidence>
<dbReference type="InterPro" id="IPR035093">
    <property type="entry name" value="RelE/ParE_toxin_dom_sf"/>
</dbReference>
<dbReference type="AlphaFoldDB" id="A0A1G1ZI76"/>
<protein>
    <recommendedName>
        <fullName evidence="4">Plasmid stabilization protein</fullName>
    </recommendedName>
</protein>
<comment type="caution">
    <text evidence="2">The sequence shown here is derived from an EMBL/GenBank/DDBJ whole genome shotgun (WGS) entry which is preliminary data.</text>
</comment>
<dbReference type="EMBL" id="MHJG01000005">
    <property type="protein sequence ID" value="OGY64293.1"/>
    <property type="molecule type" value="Genomic_DNA"/>
</dbReference>
<gene>
    <name evidence="2" type="ORF">A3B92_00710</name>
</gene>
<dbReference type="SUPFAM" id="SSF143011">
    <property type="entry name" value="RelE-like"/>
    <property type="match status" value="1"/>
</dbReference>
<proteinExistence type="predicted"/>
<dbReference type="Pfam" id="PF05016">
    <property type="entry name" value="ParE_toxin"/>
    <property type="match status" value="1"/>
</dbReference>
<name>A0A1G1ZI76_9BACT</name>
<organism evidence="2 3">
    <name type="scientific">Candidatus Harrisonbacteria bacterium RIFCSPHIGHO2_02_FULL_42_16</name>
    <dbReference type="NCBI Taxonomy" id="1798404"/>
    <lineage>
        <taxon>Bacteria</taxon>
        <taxon>Candidatus Harrisoniibacteriota</taxon>
    </lineage>
</organism>
<accession>A0A1G1ZI76</accession>
<dbReference type="PANTHER" id="PTHR38813:SF1">
    <property type="entry name" value="TOXIN RELE1-RELATED"/>
    <property type="match status" value="1"/>
</dbReference>
<evidence type="ECO:0000313" key="2">
    <source>
        <dbReference type="EMBL" id="OGY64293.1"/>
    </source>
</evidence>
<dbReference type="Proteomes" id="UP000177960">
    <property type="component" value="Unassembled WGS sequence"/>
</dbReference>
<reference evidence="2 3" key="1">
    <citation type="journal article" date="2016" name="Nat. Commun.">
        <title>Thousands of microbial genomes shed light on interconnected biogeochemical processes in an aquifer system.</title>
        <authorList>
            <person name="Anantharaman K."/>
            <person name="Brown C.T."/>
            <person name="Hug L.A."/>
            <person name="Sharon I."/>
            <person name="Castelle C.J."/>
            <person name="Probst A.J."/>
            <person name="Thomas B.C."/>
            <person name="Singh A."/>
            <person name="Wilkins M.J."/>
            <person name="Karaoz U."/>
            <person name="Brodie E.L."/>
            <person name="Williams K.H."/>
            <person name="Hubbard S.S."/>
            <person name="Banfield J.F."/>
        </authorList>
    </citation>
    <scope>NUCLEOTIDE SEQUENCE [LARGE SCALE GENOMIC DNA]</scope>
</reference>